<gene>
    <name evidence="1" type="ORF">GCM10023220_36790</name>
</gene>
<evidence type="ECO:0008006" key="3">
    <source>
        <dbReference type="Google" id="ProtNLM"/>
    </source>
</evidence>
<dbReference type="SUPFAM" id="SSF55961">
    <property type="entry name" value="Bet v1-like"/>
    <property type="match status" value="1"/>
</dbReference>
<name>A0ABP9C2I7_9ACTN</name>
<protein>
    <recommendedName>
        <fullName evidence="3">Polyketide cyclase</fullName>
    </recommendedName>
</protein>
<dbReference type="RefSeq" id="WP_345620840.1">
    <property type="nucleotide sequence ID" value="NZ_BAABIG010000033.1"/>
</dbReference>
<dbReference type="EMBL" id="BAABIG010000033">
    <property type="protein sequence ID" value="GAA4804062.1"/>
    <property type="molecule type" value="Genomic_DNA"/>
</dbReference>
<accession>A0ABP9C2I7</accession>
<proteinExistence type="predicted"/>
<dbReference type="Pfam" id="PF10604">
    <property type="entry name" value="Polyketide_cyc2"/>
    <property type="match status" value="1"/>
</dbReference>
<dbReference type="Proteomes" id="UP001501265">
    <property type="component" value="Unassembled WGS sequence"/>
</dbReference>
<sequence length="128" mass="14300">MAELTLRAAGAARPDTVWCRYVYFRRWSEWSPQIVGVDTGAERIAPGVRGTVRSFLGLRVAFAVESVDDGHRTWSWRVRLGPVRVRLTHDVVPQGDGTRTRLRMRGPAPALAAYAPLAHLALRRLVTP</sequence>
<dbReference type="InterPro" id="IPR019587">
    <property type="entry name" value="Polyketide_cyclase/dehydratase"/>
</dbReference>
<keyword evidence="2" id="KW-1185">Reference proteome</keyword>
<evidence type="ECO:0000313" key="1">
    <source>
        <dbReference type="EMBL" id="GAA4804062.1"/>
    </source>
</evidence>
<reference evidence="2" key="1">
    <citation type="journal article" date="2019" name="Int. J. Syst. Evol. Microbiol.">
        <title>The Global Catalogue of Microorganisms (GCM) 10K type strain sequencing project: providing services to taxonomists for standard genome sequencing and annotation.</title>
        <authorList>
            <consortium name="The Broad Institute Genomics Platform"/>
            <consortium name="The Broad Institute Genome Sequencing Center for Infectious Disease"/>
            <person name="Wu L."/>
            <person name="Ma J."/>
        </authorList>
    </citation>
    <scope>NUCLEOTIDE SEQUENCE [LARGE SCALE GENOMIC DNA]</scope>
    <source>
        <strain evidence="2">JCM 18081</strain>
    </source>
</reference>
<dbReference type="InterPro" id="IPR023393">
    <property type="entry name" value="START-like_dom_sf"/>
</dbReference>
<comment type="caution">
    <text evidence="1">The sequence shown here is derived from an EMBL/GenBank/DDBJ whole genome shotgun (WGS) entry which is preliminary data.</text>
</comment>
<organism evidence="1 2">
    <name type="scientific">Streptomyces ziwulingensis</name>
    <dbReference type="NCBI Taxonomy" id="1045501"/>
    <lineage>
        <taxon>Bacteria</taxon>
        <taxon>Bacillati</taxon>
        <taxon>Actinomycetota</taxon>
        <taxon>Actinomycetes</taxon>
        <taxon>Kitasatosporales</taxon>
        <taxon>Streptomycetaceae</taxon>
        <taxon>Streptomyces</taxon>
    </lineage>
</organism>
<evidence type="ECO:0000313" key="2">
    <source>
        <dbReference type="Proteomes" id="UP001501265"/>
    </source>
</evidence>
<dbReference type="Gene3D" id="3.30.530.20">
    <property type="match status" value="1"/>
</dbReference>